<dbReference type="InterPro" id="IPR029044">
    <property type="entry name" value="Nucleotide-diphossugar_trans"/>
</dbReference>
<name>A0A6C0F9A5_9ZZZZ</name>
<protein>
    <recommendedName>
        <fullName evidence="2">Glycosyltransferase 2-like domain-containing protein</fullName>
    </recommendedName>
</protein>
<sequence>MSEQPNISIVTVLNNITDLYKLIEHHWNTIDYPKDKLEWIIVDNSRESDSNKIPAIENVLYLHVDTQEFIDKINFDGDEEKILWNYYKKLGKLPIGFLRDYAVGCTQHEYILHYDIDTIYTPKTLSRKLRKLRDNKLECIYCKCMLGYDIYAKKLYKLENEHGGFSSTLFHTRDFWKRGGFKWSDIDNEAYNFHYNKGLDRNMENYYDSIKILSIDNIHKYKPININLENMDIKIPDIVNSITINNHPLSTLLNDLFYGLCTNVLGINSEIIEGFKNEKWSNYNIKVEKKSKEKIIIKQISSLKLDTINICFLNLTYPIWETFNKIEFDCILLESMKNVDQMSSILEKAGYIYINNLFINKKMLQN</sequence>
<dbReference type="SUPFAM" id="SSF53448">
    <property type="entry name" value="Nucleotide-diphospho-sugar transferases"/>
    <property type="match status" value="1"/>
</dbReference>
<accession>A0A6C0F9A5</accession>
<proteinExistence type="predicted"/>
<organism evidence="1">
    <name type="scientific">viral metagenome</name>
    <dbReference type="NCBI Taxonomy" id="1070528"/>
    <lineage>
        <taxon>unclassified sequences</taxon>
        <taxon>metagenomes</taxon>
        <taxon>organismal metagenomes</taxon>
    </lineage>
</organism>
<evidence type="ECO:0008006" key="2">
    <source>
        <dbReference type="Google" id="ProtNLM"/>
    </source>
</evidence>
<dbReference type="EMBL" id="MN738743">
    <property type="protein sequence ID" value="QHT36470.1"/>
    <property type="molecule type" value="Genomic_DNA"/>
</dbReference>
<reference evidence="1" key="1">
    <citation type="journal article" date="2020" name="Nature">
        <title>Giant virus diversity and host interactions through global metagenomics.</title>
        <authorList>
            <person name="Schulz F."/>
            <person name="Roux S."/>
            <person name="Paez-Espino D."/>
            <person name="Jungbluth S."/>
            <person name="Walsh D.A."/>
            <person name="Denef V.J."/>
            <person name="McMahon K.D."/>
            <person name="Konstantinidis K.T."/>
            <person name="Eloe-Fadrosh E.A."/>
            <person name="Kyrpides N.C."/>
            <person name="Woyke T."/>
        </authorList>
    </citation>
    <scope>NUCLEOTIDE SEQUENCE</scope>
    <source>
        <strain evidence="1">GVMAG-S-ERX555931-87</strain>
    </source>
</reference>
<evidence type="ECO:0000313" key="1">
    <source>
        <dbReference type="EMBL" id="QHT36470.1"/>
    </source>
</evidence>
<dbReference type="AlphaFoldDB" id="A0A6C0F9A5"/>